<comment type="caution">
    <text evidence="2">The sequence shown here is derived from an EMBL/GenBank/DDBJ whole genome shotgun (WGS) entry which is preliminary data.</text>
</comment>
<keyword evidence="3" id="KW-1185">Reference proteome</keyword>
<dbReference type="InterPro" id="IPR009571">
    <property type="entry name" value="SUR7/Rim9-like_fungi"/>
</dbReference>
<accession>A0ABR3GGN8</accession>
<evidence type="ECO:0000256" key="1">
    <source>
        <dbReference type="SAM" id="Phobius"/>
    </source>
</evidence>
<sequence length="133" mass="14968">MEYQTLHKEFVTGLFTMSFCDERNGKNFNCKPNQAAYPFLPQRNFNTDQNIPHGFLDNPGRYFYLSRFLYSFYIIDVVFATLALIAGLLALCSRAGGAAAAFFSALALFCVTFSATIMTYVGYVLVSLMLYVV</sequence>
<dbReference type="Pfam" id="PF06687">
    <property type="entry name" value="SUR7"/>
    <property type="match status" value="1"/>
</dbReference>
<organism evidence="2 3">
    <name type="scientific">Discina gigas</name>
    <dbReference type="NCBI Taxonomy" id="1032678"/>
    <lineage>
        <taxon>Eukaryota</taxon>
        <taxon>Fungi</taxon>
        <taxon>Dikarya</taxon>
        <taxon>Ascomycota</taxon>
        <taxon>Pezizomycotina</taxon>
        <taxon>Pezizomycetes</taxon>
        <taxon>Pezizales</taxon>
        <taxon>Discinaceae</taxon>
        <taxon>Discina</taxon>
    </lineage>
</organism>
<dbReference type="PANTHER" id="PTHR36414:SF1">
    <property type="entry name" value="PROTEIN SUR7"/>
    <property type="match status" value="1"/>
</dbReference>
<name>A0ABR3GGN8_9PEZI</name>
<proteinExistence type="predicted"/>
<reference evidence="2 3" key="1">
    <citation type="submission" date="2024-02" db="EMBL/GenBank/DDBJ databases">
        <title>Discinaceae phylogenomics.</title>
        <authorList>
            <person name="Dirks A.C."/>
            <person name="James T.Y."/>
        </authorList>
    </citation>
    <scope>NUCLEOTIDE SEQUENCE [LARGE SCALE GENOMIC DNA]</scope>
    <source>
        <strain evidence="2 3">ACD0624</strain>
    </source>
</reference>
<feature type="transmembrane region" description="Helical" evidence="1">
    <location>
        <begin position="68"/>
        <end position="92"/>
    </location>
</feature>
<keyword evidence="1" id="KW-0472">Membrane</keyword>
<dbReference type="EMBL" id="JBBBZM010000077">
    <property type="protein sequence ID" value="KAL0635113.1"/>
    <property type="molecule type" value="Genomic_DNA"/>
</dbReference>
<keyword evidence="1" id="KW-0812">Transmembrane</keyword>
<feature type="transmembrane region" description="Helical" evidence="1">
    <location>
        <begin position="99"/>
        <end position="132"/>
    </location>
</feature>
<protein>
    <submittedName>
        <fullName evidence="2">Eisosomes component</fullName>
    </submittedName>
</protein>
<keyword evidence="1" id="KW-1133">Transmembrane helix</keyword>
<evidence type="ECO:0000313" key="3">
    <source>
        <dbReference type="Proteomes" id="UP001447188"/>
    </source>
</evidence>
<dbReference type="Proteomes" id="UP001447188">
    <property type="component" value="Unassembled WGS sequence"/>
</dbReference>
<gene>
    <name evidence="2" type="primary">SUR7</name>
    <name evidence="2" type="ORF">Q9L58_005934</name>
</gene>
<evidence type="ECO:0000313" key="2">
    <source>
        <dbReference type="EMBL" id="KAL0635113.1"/>
    </source>
</evidence>
<dbReference type="PANTHER" id="PTHR36414">
    <property type="entry name" value="PROTEIN SUR7"/>
    <property type="match status" value="1"/>
</dbReference>